<keyword evidence="3" id="KW-0378">Hydrolase</keyword>
<keyword evidence="1" id="KW-0732">Signal</keyword>
<reference evidence="3 4" key="1">
    <citation type="submission" date="2019-02" db="EMBL/GenBank/DDBJ databases">
        <title>Deep-cultivation of Planctomycetes and their phenomic and genomic characterization uncovers novel biology.</title>
        <authorList>
            <person name="Wiegand S."/>
            <person name="Jogler M."/>
            <person name="Boedeker C."/>
            <person name="Pinto D."/>
            <person name="Vollmers J."/>
            <person name="Rivas-Marin E."/>
            <person name="Kohn T."/>
            <person name="Peeters S.H."/>
            <person name="Heuer A."/>
            <person name="Rast P."/>
            <person name="Oberbeckmann S."/>
            <person name="Bunk B."/>
            <person name="Jeske O."/>
            <person name="Meyerdierks A."/>
            <person name="Storesund J.E."/>
            <person name="Kallscheuer N."/>
            <person name="Luecker S."/>
            <person name="Lage O.M."/>
            <person name="Pohl T."/>
            <person name="Merkel B.J."/>
            <person name="Hornburger P."/>
            <person name="Mueller R.-W."/>
            <person name="Bruemmer F."/>
            <person name="Labrenz M."/>
            <person name="Spormann A.M."/>
            <person name="Op den Camp H."/>
            <person name="Overmann J."/>
            <person name="Amann R."/>
            <person name="Jetten M.S.M."/>
            <person name="Mascher T."/>
            <person name="Medema M.H."/>
            <person name="Devos D.P."/>
            <person name="Kaster A.-K."/>
            <person name="Ovreas L."/>
            <person name="Rohde M."/>
            <person name="Galperin M.Y."/>
            <person name="Jogler C."/>
        </authorList>
    </citation>
    <scope>NUCLEOTIDE SEQUENCE [LARGE SCALE GENOMIC DNA]</scope>
    <source>
        <strain evidence="3 4">Pla175</strain>
    </source>
</reference>
<dbReference type="Gene3D" id="3.40.720.10">
    <property type="entry name" value="Alkaline Phosphatase, subunit A"/>
    <property type="match status" value="1"/>
</dbReference>
<protein>
    <submittedName>
        <fullName evidence="3">Arylsulfatase</fullName>
        <ecNumber evidence="3">3.1.6.1</ecNumber>
    </submittedName>
</protein>
<dbReference type="PANTHER" id="PTHR43751:SF1">
    <property type="entry name" value="SULFATASE ATSG-RELATED"/>
    <property type="match status" value="1"/>
</dbReference>
<feature type="chain" id="PRO_5022049170" evidence="1">
    <location>
        <begin position="24"/>
        <end position="483"/>
    </location>
</feature>
<dbReference type="Proteomes" id="UP000317429">
    <property type="component" value="Chromosome"/>
</dbReference>
<feature type="signal peptide" evidence="1">
    <location>
        <begin position="1"/>
        <end position="23"/>
    </location>
</feature>
<dbReference type="EMBL" id="CP036291">
    <property type="protein sequence ID" value="QDU90802.1"/>
    <property type="molecule type" value="Genomic_DNA"/>
</dbReference>
<dbReference type="GO" id="GO:0004065">
    <property type="term" value="F:arylsulfatase activity"/>
    <property type="evidence" value="ECO:0007669"/>
    <property type="project" value="UniProtKB-EC"/>
</dbReference>
<dbReference type="PANTHER" id="PTHR43751">
    <property type="entry name" value="SULFATASE"/>
    <property type="match status" value="1"/>
</dbReference>
<dbReference type="KEGG" id="pnd:Pla175_42150"/>
<dbReference type="CDD" id="cd16027">
    <property type="entry name" value="SGSH"/>
    <property type="match status" value="1"/>
</dbReference>
<accession>A0A518DH83</accession>
<evidence type="ECO:0000256" key="1">
    <source>
        <dbReference type="SAM" id="SignalP"/>
    </source>
</evidence>
<gene>
    <name evidence="3" type="ORF">Pla175_42150</name>
</gene>
<dbReference type="InterPro" id="IPR052701">
    <property type="entry name" value="GAG_Ulvan_Degrading_Sulfatases"/>
</dbReference>
<dbReference type="Pfam" id="PF00884">
    <property type="entry name" value="Sulfatase"/>
    <property type="match status" value="1"/>
</dbReference>
<feature type="domain" description="Sulfatase N-terminal" evidence="2">
    <location>
        <begin position="32"/>
        <end position="324"/>
    </location>
</feature>
<dbReference type="RefSeq" id="WP_197527025.1">
    <property type="nucleotide sequence ID" value="NZ_CP036291.1"/>
</dbReference>
<keyword evidence="4" id="KW-1185">Reference proteome</keyword>
<dbReference type="SUPFAM" id="SSF53649">
    <property type="entry name" value="Alkaline phosphatase-like"/>
    <property type="match status" value="1"/>
</dbReference>
<name>A0A518DH83_9BACT</name>
<sequence precursor="true">MPATLQACLVLVLLCPVAEGAAAVEESRTTYPNILLVVSDDHSAPHVGCYGNPDVRTPVLDRLSQHGILCRRAYVTAPQCVPSRASILTGRMPLEIGLCRFSDNLRREVKILPEYLSQVGYFTGLCGRAYHLDGSGDANRPAIRALLTQDELPNIKERVDFCRVAGHPNLGEQALKQMQEFLDQKPADRPFFLQLCWSDPHRGWDDAPKPDPIDPRQLTLPETYPDTPGVRKDLAEYYNEINRLDAHTGRALEVLRERELYDNTIVVFIGDNGGSQFRGKGTLNELGIWVPLIIRLPHDEHAGTELTPLVSAEDLVPTLLEAIGLSIPSEITGKSFYPGLAGRDYEAREYVFAERMGHTAALPVNSSAFDLGRAVVSERFKRIYNCIWQLPYTPVDFDHAPFFNHLKKRNGAGELSELHSRLYFSDRAMFELYDLAEDPLELNNLAGSAEAREVENRLRTVLSAQMMRAHDFLPPPIPGKKGW</sequence>
<dbReference type="InterPro" id="IPR000917">
    <property type="entry name" value="Sulfatase_N"/>
</dbReference>
<dbReference type="EC" id="3.1.6.1" evidence="3"/>
<evidence type="ECO:0000313" key="4">
    <source>
        <dbReference type="Proteomes" id="UP000317429"/>
    </source>
</evidence>
<dbReference type="AlphaFoldDB" id="A0A518DH83"/>
<evidence type="ECO:0000313" key="3">
    <source>
        <dbReference type="EMBL" id="QDU90802.1"/>
    </source>
</evidence>
<dbReference type="InterPro" id="IPR017850">
    <property type="entry name" value="Alkaline_phosphatase_core_sf"/>
</dbReference>
<organism evidence="3 4">
    <name type="scientific">Pirellulimonas nuda</name>
    <dbReference type="NCBI Taxonomy" id="2528009"/>
    <lineage>
        <taxon>Bacteria</taxon>
        <taxon>Pseudomonadati</taxon>
        <taxon>Planctomycetota</taxon>
        <taxon>Planctomycetia</taxon>
        <taxon>Pirellulales</taxon>
        <taxon>Lacipirellulaceae</taxon>
        <taxon>Pirellulimonas</taxon>
    </lineage>
</organism>
<proteinExistence type="predicted"/>
<evidence type="ECO:0000259" key="2">
    <source>
        <dbReference type="Pfam" id="PF00884"/>
    </source>
</evidence>